<evidence type="ECO:0000256" key="3">
    <source>
        <dbReference type="ARBA" id="ARBA00022432"/>
    </source>
</evidence>
<proteinExistence type="inferred from homology"/>
<dbReference type="GO" id="GO:0006094">
    <property type="term" value="P:gluconeogenesis"/>
    <property type="evidence" value="ECO:0007669"/>
    <property type="project" value="UniProtKB-UniRule"/>
</dbReference>
<dbReference type="CDD" id="cd05015">
    <property type="entry name" value="SIS_PGI_1"/>
    <property type="match status" value="1"/>
</dbReference>
<feature type="active site" evidence="7">
    <location>
        <position position="507"/>
    </location>
</feature>
<dbReference type="Proteomes" id="UP000198749">
    <property type="component" value="Unassembled WGS sequence"/>
</dbReference>
<dbReference type="UniPathway" id="UPA00138"/>
<dbReference type="EC" id="5.3.1.9" evidence="7"/>
<dbReference type="UniPathway" id="UPA00109">
    <property type="reaction ID" value="UER00181"/>
</dbReference>
<dbReference type="GO" id="GO:0006096">
    <property type="term" value="P:glycolytic process"/>
    <property type="evidence" value="ECO:0007669"/>
    <property type="project" value="UniProtKB-UniRule"/>
</dbReference>
<gene>
    <name evidence="7" type="primary">pgi</name>
    <name evidence="9" type="ORF">SAMN03080615_04088</name>
</gene>
<dbReference type="STRING" id="355243.SAMN03080615_04088"/>
<keyword evidence="10" id="KW-1185">Reference proteome</keyword>
<dbReference type="NCBIfam" id="NF001211">
    <property type="entry name" value="PRK00179.1"/>
    <property type="match status" value="1"/>
</dbReference>
<dbReference type="InterPro" id="IPR035482">
    <property type="entry name" value="SIS_PGI_2"/>
</dbReference>
<dbReference type="AlphaFoldDB" id="A0A1H9LTX1"/>
<sequence>MTVDQSPAWLALKSHAQSLSNKHLKEMFAEDPQRFAKLSFSAAHCLADFSKQRITDDTLQLLIGLAEQQQLPQKIEALFTGEHVNTSENRPALHTALRQPKETPLVLQGVDISKEIHCSLERMEALVEQIHNGQWRGYDGSPIKTVVNIGVGGSDLGPLMTCRALNLFTTDDIRDIELHFVSSMDGSQLARLLNQIDPASTLFIVSSKSFSTIDTLANSNTAREWLVNASGLPVELISQHHFIGVTASPAKATEWGIPEKNQLHFWDWTGGRYSMWSAIGMAIALQTGNQNFRRFLAGANLMDTHFRTAPLTSNLPVLLAMVGIWNINFLNIHAHAILPYDGRLEHLPAYLEQLEMESNGKCVTLTGEKLNYATCPILWGEVGPNAQHAFYQLLHQGTESVMCDFIAPALRYQGHGDELKAQHQLALANCLAQSRLLALGDSVLEDAANAPSHKRYRGNQPSTTIMIDELTPESFGALIAMYEHKVYVQSVIWEINPFDQWGVELGKQVATSLLDQFSNPTTTTDSSTEGLIRFVQQQRQEAGS</sequence>
<organism evidence="9 10">
    <name type="scientific">Amphritea atlantica</name>
    <dbReference type="NCBI Taxonomy" id="355243"/>
    <lineage>
        <taxon>Bacteria</taxon>
        <taxon>Pseudomonadati</taxon>
        <taxon>Pseudomonadota</taxon>
        <taxon>Gammaproteobacteria</taxon>
        <taxon>Oceanospirillales</taxon>
        <taxon>Oceanospirillaceae</taxon>
        <taxon>Amphritea</taxon>
    </lineage>
</organism>
<evidence type="ECO:0000256" key="8">
    <source>
        <dbReference type="RuleBase" id="RU000612"/>
    </source>
</evidence>
<dbReference type="SUPFAM" id="SSF53697">
    <property type="entry name" value="SIS domain"/>
    <property type="match status" value="1"/>
</dbReference>
<feature type="active site" evidence="7">
    <location>
        <position position="388"/>
    </location>
</feature>
<dbReference type="PANTHER" id="PTHR11469">
    <property type="entry name" value="GLUCOSE-6-PHOSPHATE ISOMERASE"/>
    <property type="match status" value="1"/>
</dbReference>
<dbReference type="Gene3D" id="3.40.50.10490">
    <property type="entry name" value="Glucose-6-phosphate isomerase like protein, domain 1"/>
    <property type="match status" value="2"/>
</dbReference>
<keyword evidence="4 7" id="KW-0324">Glycolysis</keyword>
<dbReference type="HAMAP" id="MF_00473">
    <property type="entry name" value="G6P_isomerase"/>
    <property type="match status" value="1"/>
</dbReference>
<dbReference type="RefSeq" id="WP_091361894.1">
    <property type="nucleotide sequence ID" value="NZ_AP025284.1"/>
</dbReference>
<comment type="similarity">
    <text evidence="2 7 8">Belongs to the GPI family.</text>
</comment>
<dbReference type="CDD" id="cd05016">
    <property type="entry name" value="SIS_PGI_2"/>
    <property type="match status" value="1"/>
</dbReference>
<keyword evidence="3 7" id="KW-0312">Gluconeogenesis</keyword>
<dbReference type="GO" id="GO:0097367">
    <property type="term" value="F:carbohydrate derivative binding"/>
    <property type="evidence" value="ECO:0007669"/>
    <property type="project" value="InterPro"/>
</dbReference>
<protein>
    <recommendedName>
        <fullName evidence="7">Glucose-6-phosphate isomerase</fullName>
        <shortName evidence="7">GPI</shortName>
        <ecNumber evidence="7">5.3.1.9</ecNumber>
    </recommendedName>
    <alternativeName>
        <fullName evidence="7">Phosphoglucose isomerase</fullName>
        <shortName evidence="7">PGI</shortName>
    </alternativeName>
    <alternativeName>
        <fullName evidence="7">Phosphohexose isomerase</fullName>
        <shortName evidence="7">PHI</shortName>
    </alternativeName>
</protein>
<dbReference type="InterPro" id="IPR001672">
    <property type="entry name" value="G6P_Isomerase"/>
</dbReference>
<comment type="catalytic activity">
    <reaction evidence="6 7 8">
        <text>alpha-D-glucose 6-phosphate = beta-D-fructose 6-phosphate</text>
        <dbReference type="Rhea" id="RHEA:11816"/>
        <dbReference type="ChEBI" id="CHEBI:57634"/>
        <dbReference type="ChEBI" id="CHEBI:58225"/>
        <dbReference type="EC" id="5.3.1.9"/>
    </reaction>
</comment>
<dbReference type="OrthoDB" id="140919at2"/>
<dbReference type="EMBL" id="FOGB01000019">
    <property type="protein sequence ID" value="SER14709.1"/>
    <property type="molecule type" value="Genomic_DNA"/>
</dbReference>
<evidence type="ECO:0000256" key="7">
    <source>
        <dbReference type="HAMAP-Rule" id="MF_00473"/>
    </source>
</evidence>
<dbReference type="PROSITE" id="PS00174">
    <property type="entry name" value="P_GLUCOSE_ISOMERASE_2"/>
    <property type="match status" value="1"/>
</dbReference>
<evidence type="ECO:0000256" key="6">
    <source>
        <dbReference type="ARBA" id="ARBA00029321"/>
    </source>
</evidence>
<dbReference type="PROSITE" id="PS51463">
    <property type="entry name" value="P_GLUCOSE_ISOMERASE_3"/>
    <property type="match status" value="1"/>
</dbReference>
<name>A0A1H9LTX1_9GAMM</name>
<keyword evidence="7" id="KW-0963">Cytoplasm</keyword>
<dbReference type="PANTHER" id="PTHR11469:SF1">
    <property type="entry name" value="GLUCOSE-6-PHOSPHATE ISOMERASE"/>
    <property type="match status" value="1"/>
</dbReference>
<dbReference type="InterPro" id="IPR046348">
    <property type="entry name" value="SIS_dom_sf"/>
</dbReference>
<dbReference type="GO" id="GO:0048029">
    <property type="term" value="F:monosaccharide binding"/>
    <property type="evidence" value="ECO:0007669"/>
    <property type="project" value="TreeGrafter"/>
</dbReference>
<evidence type="ECO:0000256" key="4">
    <source>
        <dbReference type="ARBA" id="ARBA00023152"/>
    </source>
</evidence>
<dbReference type="GO" id="GO:0005829">
    <property type="term" value="C:cytosol"/>
    <property type="evidence" value="ECO:0007669"/>
    <property type="project" value="TreeGrafter"/>
</dbReference>
<evidence type="ECO:0000256" key="2">
    <source>
        <dbReference type="ARBA" id="ARBA00006604"/>
    </source>
</evidence>
<dbReference type="GO" id="GO:0004347">
    <property type="term" value="F:glucose-6-phosphate isomerase activity"/>
    <property type="evidence" value="ECO:0007669"/>
    <property type="project" value="UniProtKB-UniRule"/>
</dbReference>
<dbReference type="Gene3D" id="1.10.1390.10">
    <property type="match status" value="1"/>
</dbReference>
<comment type="function">
    <text evidence="7">Catalyzes the reversible isomerization of glucose-6-phosphate to fructose-6-phosphate.</text>
</comment>
<dbReference type="InterPro" id="IPR035476">
    <property type="entry name" value="SIS_PGI_1"/>
</dbReference>
<keyword evidence="5 7" id="KW-0413">Isomerase</keyword>
<dbReference type="GO" id="GO:0051156">
    <property type="term" value="P:glucose 6-phosphate metabolic process"/>
    <property type="evidence" value="ECO:0007669"/>
    <property type="project" value="TreeGrafter"/>
</dbReference>
<comment type="pathway">
    <text evidence="1 7 8">Carbohydrate degradation; glycolysis; D-glyceraldehyde 3-phosphate and glycerone phosphate from D-glucose: step 2/4.</text>
</comment>
<feature type="active site" description="Proton donor" evidence="7">
    <location>
        <position position="357"/>
    </location>
</feature>
<dbReference type="Pfam" id="PF00342">
    <property type="entry name" value="PGI"/>
    <property type="match status" value="1"/>
</dbReference>
<comment type="pathway">
    <text evidence="7">Carbohydrate biosynthesis; gluconeogenesis.</text>
</comment>
<comment type="subcellular location">
    <subcellularLocation>
        <location evidence="7">Cytoplasm</location>
    </subcellularLocation>
</comment>
<evidence type="ECO:0000313" key="9">
    <source>
        <dbReference type="EMBL" id="SER14709.1"/>
    </source>
</evidence>
<accession>A0A1H9LTX1</accession>
<dbReference type="InterPro" id="IPR018189">
    <property type="entry name" value="Phosphoglucose_isomerase_CS"/>
</dbReference>
<reference evidence="10" key="1">
    <citation type="submission" date="2016-10" db="EMBL/GenBank/DDBJ databases">
        <authorList>
            <person name="Varghese N."/>
            <person name="Submissions S."/>
        </authorList>
    </citation>
    <scope>NUCLEOTIDE SEQUENCE [LARGE SCALE GENOMIC DNA]</scope>
    <source>
        <strain evidence="10">DSM 18887</strain>
    </source>
</reference>
<dbReference type="InterPro" id="IPR023096">
    <property type="entry name" value="G6P_Isomerase_C"/>
</dbReference>
<evidence type="ECO:0000256" key="1">
    <source>
        <dbReference type="ARBA" id="ARBA00004926"/>
    </source>
</evidence>
<evidence type="ECO:0000313" key="10">
    <source>
        <dbReference type="Proteomes" id="UP000198749"/>
    </source>
</evidence>
<evidence type="ECO:0000256" key="5">
    <source>
        <dbReference type="ARBA" id="ARBA00023235"/>
    </source>
</evidence>
<dbReference type="PRINTS" id="PR00662">
    <property type="entry name" value="G6PISOMERASE"/>
</dbReference>